<proteinExistence type="predicted"/>
<dbReference type="EMBL" id="JAPQKI010000001">
    <property type="protein sequence ID" value="KAJ5112169.1"/>
    <property type="molecule type" value="Genomic_DNA"/>
</dbReference>
<dbReference type="AlphaFoldDB" id="A0A9W9KMF0"/>
<organism evidence="1 2">
    <name type="scientific">Penicillium argentinense</name>
    <dbReference type="NCBI Taxonomy" id="1131581"/>
    <lineage>
        <taxon>Eukaryota</taxon>
        <taxon>Fungi</taxon>
        <taxon>Dikarya</taxon>
        <taxon>Ascomycota</taxon>
        <taxon>Pezizomycotina</taxon>
        <taxon>Eurotiomycetes</taxon>
        <taxon>Eurotiomycetidae</taxon>
        <taxon>Eurotiales</taxon>
        <taxon>Aspergillaceae</taxon>
        <taxon>Penicillium</taxon>
    </lineage>
</organism>
<protein>
    <submittedName>
        <fullName evidence="1">Uncharacterized protein</fullName>
    </submittedName>
</protein>
<comment type="caution">
    <text evidence="1">The sequence shown here is derived from an EMBL/GenBank/DDBJ whole genome shotgun (WGS) entry which is preliminary data.</text>
</comment>
<evidence type="ECO:0000313" key="2">
    <source>
        <dbReference type="Proteomes" id="UP001149074"/>
    </source>
</evidence>
<evidence type="ECO:0000313" key="1">
    <source>
        <dbReference type="EMBL" id="KAJ5112169.1"/>
    </source>
</evidence>
<reference evidence="1" key="2">
    <citation type="journal article" date="2023" name="IMA Fungus">
        <title>Comparative genomic study of the Penicillium genus elucidates a diverse pangenome and 15 lateral gene transfer events.</title>
        <authorList>
            <person name="Petersen C."/>
            <person name="Sorensen T."/>
            <person name="Nielsen M.R."/>
            <person name="Sondergaard T.E."/>
            <person name="Sorensen J.L."/>
            <person name="Fitzpatrick D.A."/>
            <person name="Frisvad J.C."/>
            <person name="Nielsen K.L."/>
        </authorList>
    </citation>
    <scope>NUCLEOTIDE SEQUENCE</scope>
    <source>
        <strain evidence="1">IBT 30761</strain>
    </source>
</reference>
<dbReference type="Proteomes" id="UP001149074">
    <property type="component" value="Unassembled WGS sequence"/>
</dbReference>
<dbReference type="GeneID" id="81351697"/>
<sequence>MASHHHHAIIPRPFSLFQPATFHVTALSLLCTASGLPVAVAVSATVAAGARLNNGAIDRHDESGSLSPQLPASRAAALSGGYIEHLLHCAGPEPRIEKSCDFRLFGYTGRDRERQTRSLHNIQALES</sequence>
<name>A0A9W9KMF0_9EURO</name>
<accession>A0A9W9KMF0</accession>
<keyword evidence="2" id="KW-1185">Reference proteome</keyword>
<reference evidence="1" key="1">
    <citation type="submission" date="2022-11" db="EMBL/GenBank/DDBJ databases">
        <authorList>
            <person name="Petersen C."/>
        </authorList>
    </citation>
    <scope>NUCLEOTIDE SEQUENCE</scope>
    <source>
        <strain evidence="1">IBT 30761</strain>
    </source>
</reference>
<dbReference type="RefSeq" id="XP_056479942.1">
    <property type="nucleotide sequence ID" value="XM_056612718.1"/>
</dbReference>
<gene>
    <name evidence="1" type="ORF">N7532_000214</name>
</gene>